<dbReference type="EMBL" id="VUNS01000046">
    <property type="protein sequence ID" value="MST99672.1"/>
    <property type="molecule type" value="Genomic_DNA"/>
</dbReference>
<dbReference type="GO" id="GO:0016740">
    <property type="term" value="F:transferase activity"/>
    <property type="evidence" value="ECO:0007669"/>
    <property type="project" value="UniProtKB-KW"/>
</dbReference>
<organism evidence="6 7">
    <name type="scientific">Victivallis lenta</name>
    <dbReference type="NCBI Taxonomy" id="2606640"/>
    <lineage>
        <taxon>Bacteria</taxon>
        <taxon>Pseudomonadati</taxon>
        <taxon>Lentisphaerota</taxon>
        <taxon>Lentisphaeria</taxon>
        <taxon>Victivallales</taxon>
        <taxon>Victivallaceae</taxon>
        <taxon>Victivallis</taxon>
    </lineage>
</organism>
<keyword evidence="6" id="KW-0808">Transferase</keyword>
<name>A0A844GA04_9BACT</name>
<dbReference type="SUPFAM" id="SSF51998">
    <property type="entry name" value="PFL-like glycyl radical enzymes"/>
    <property type="match status" value="1"/>
</dbReference>
<dbReference type="PANTHER" id="PTHR43641:SF2">
    <property type="entry name" value="DEHYDRATASE YBIW-RELATED"/>
    <property type="match status" value="1"/>
</dbReference>
<evidence type="ECO:0000256" key="3">
    <source>
        <dbReference type="PROSITE-ProRule" id="PRU00493"/>
    </source>
</evidence>
<dbReference type="InterPro" id="IPR051215">
    <property type="entry name" value="GRE"/>
</dbReference>
<feature type="modified residue" description="Glycine radical" evidence="3">
    <location>
        <position position="710"/>
    </location>
</feature>
<dbReference type="PROSITE" id="PS51554">
    <property type="entry name" value="PFL"/>
    <property type="match status" value="1"/>
</dbReference>
<gene>
    <name evidence="6" type="ORF">FYJ85_21820</name>
</gene>
<dbReference type="GO" id="GO:0016829">
    <property type="term" value="F:lyase activity"/>
    <property type="evidence" value="ECO:0007669"/>
    <property type="project" value="UniProtKB-KW"/>
</dbReference>
<dbReference type="Gene3D" id="3.20.70.20">
    <property type="match status" value="1"/>
</dbReference>
<reference evidence="6 7" key="1">
    <citation type="submission" date="2019-08" db="EMBL/GenBank/DDBJ databases">
        <title>In-depth cultivation of the pig gut microbiome towards novel bacterial diversity and tailored functional studies.</title>
        <authorList>
            <person name="Wylensek D."/>
            <person name="Hitch T.C.A."/>
            <person name="Clavel T."/>
        </authorList>
    </citation>
    <scope>NUCLEOTIDE SEQUENCE [LARGE SCALE GENOMIC DNA]</scope>
    <source>
        <strain evidence="6 7">BBE-744-WT-12</strain>
    </source>
</reference>
<keyword evidence="2" id="KW-0456">Lyase</keyword>
<evidence type="ECO:0000256" key="1">
    <source>
        <dbReference type="ARBA" id="ARBA00022818"/>
    </source>
</evidence>
<evidence type="ECO:0000313" key="6">
    <source>
        <dbReference type="EMBL" id="MST99672.1"/>
    </source>
</evidence>
<dbReference type="Proteomes" id="UP000435649">
    <property type="component" value="Unassembled WGS sequence"/>
</dbReference>
<evidence type="ECO:0000259" key="4">
    <source>
        <dbReference type="PROSITE" id="PS51149"/>
    </source>
</evidence>
<sequence length="735" mass="83830">MIQYINQYPENEEFDYAKRLRLLRERKLAQTAEKVKREGGLNEDDYGRVVAPDYFKFKIVPNHPDGHFYGYSGWTENFTKLLAEHPLYVDPLDAFVGRGFFFLIRLRGMTGDPSYPYPWNPAYPFDELKALFDRYNIICGIGRDHHFNPDIRMGLELGWGGILRKLERHRAQNGPETYEFYDSEIAVVKAIVSFLRRISCQLAEFALIERNPALKKNLEEMADINFRMADGVPATMREAIQWMCHFSMFSRLYNRGSAGGQLDQLLLPYYENDRRAGRITDEEAKFYLGCLFFNDSRYYQLGGPDIDGNDTVNHLSYLILEAADAVNIACNLTVRVHDKTDPVFLRKAVECLFRNKMGWPRFSGDKALVDGFMRCGFPREEAIRRISSGCHWMSIPGKEYTLNDIVKINAAKVFEVAWDEMFESGEKSLERLWNLFLKHMKCAVEATADGIRFHLNHQDRNEPELILNLLSHGPIEKGCDVTKGATYFNLCMDGAALATVADSFAAIEQRIIDEKRLTFDELNTVIQSNFEGVEGEYIRRMLQHSERYCQGNSRGDRWAVRVSGEYSALVRSQNERYPGLNFIPGWFSWSNTIYFGRHVGATPNGRRAKEAISHGANPHPGFRRDGAVTAMCNSIASIQPGYGNTAPVQLELDPGTANSPEALDKLVSMIRTLLNSGNTLLNINIIDGDKVLAAHENPDLFPDLVVRVTGFTAYFSMLSKDFRQLVVDRIIDKRS</sequence>
<comment type="caution">
    <text evidence="6">The sequence shown here is derived from an EMBL/GenBank/DDBJ whole genome shotgun (WGS) entry which is preliminary data.</text>
</comment>
<feature type="domain" description="PFL" evidence="5">
    <location>
        <begin position="1"/>
        <end position="607"/>
    </location>
</feature>
<feature type="domain" description="Glycine radical" evidence="4">
    <location>
        <begin position="614"/>
        <end position="735"/>
    </location>
</feature>
<protein>
    <submittedName>
        <fullName evidence="6">Formate acetyltransferase</fullName>
    </submittedName>
</protein>
<dbReference type="InterPro" id="IPR004184">
    <property type="entry name" value="PFL_dom"/>
</dbReference>
<keyword evidence="7" id="KW-1185">Reference proteome</keyword>
<dbReference type="Pfam" id="PF02901">
    <property type="entry name" value="PFL-like"/>
    <property type="match status" value="1"/>
</dbReference>
<keyword evidence="1 3" id="KW-0556">Organic radical</keyword>
<dbReference type="AlphaFoldDB" id="A0A844GA04"/>
<dbReference type="Pfam" id="PF01228">
    <property type="entry name" value="Gly_radical"/>
    <property type="match status" value="1"/>
</dbReference>
<accession>A0A844GA04</accession>
<dbReference type="PROSITE" id="PS51149">
    <property type="entry name" value="GLY_RADICAL_2"/>
    <property type="match status" value="1"/>
</dbReference>
<proteinExistence type="predicted"/>
<evidence type="ECO:0000256" key="2">
    <source>
        <dbReference type="ARBA" id="ARBA00023239"/>
    </source>
</evidence>
<evidence type="ECO:0000259" key="5">
    <source>
        <dbReference type="PROSITE" id="PS51554"/>
    </source>
</evidence>
<dbReference type="GO" id="GO:0005829">
    <property type="term" value="C:cytosol"/>
    <property type="evidence" value="ECO:0007669"/>
    <property type="project" value="TreeGrafter"/>
</dbReference>
<dbReference type="PANTHER" id="PTHR43641">
    <property type="entry name" value="FORMATE ACETYLTRANSFERASE 3-RELATED"/>
    <property type="match status" value="1"/>
</dbReference>
<dbReference type="InterPro" id="IPR001150">
    <property type="entry name" value="Gly_radical"/>
</dbReference>
<evidence type="ECO:0000313" key="7">
    <source>
        <dbReference type="Proteomes" id="UP000435649"/>
    </source>
</evidence>